<dbReference type="InterPro" id="IPR036097">
    <property type="entry name" value="HisK_dim/P_sf"/>
</dbReference>
<dbReference type="InterPro" id="IPR052162">
    <property type="entry name" value="Sensor_kinase/Photoreceptor"/>
</dbReference>
<dbReference type="SMART" id="SM00086">
    <property type="entry name" value="PAC"/>
    <property type="match status" value="1"/>
</dbReference>
<dbReference type="EC" id="2.7.13.3" evidence="2"/>
<dbReference type="RefSeq" id="WP_079568630.1">
    <property type="nucleotide sequence ID" value="NZ_LT670818.1"/>
</dbReference>
<dbReference type="SUPFAM" id="SSF52172">
    <property type="entry name" value="CheY-like"/>
    <property type="match status" value="2"/>
</dbReference>
<dbReference type="Proteomes" id="UP000190675">
    <property type="component" value="Chromosome I"/>
</dbReference>
<evidence type="ECO:0000256" key="2">
    <source>
        <dbReference type="ARBA" id="ARBA00012438"/>
    </source>
</evidence>
<evidence type="ECO:0000256" key="3">
    <source>
        <dbReference type="ARBA" id="ARBA00022553"/>
    </source>
</evidence>
<dbReference type="SMART" id="SM00448">
    <property type="entry name" value="REC"/>
    <property type="match status" value="2"/>
</dbReference>
<accession>A0A1M5PWH8</accession>
<evidence type="ECO:0000256" key="4">
    <source>
        <dbReference type="ARBA" id="ARBA00022679"/>
    </source>
</evidence>
<dbReference type="InterPro" id="IPR004358">
    <property type="entry name" value="Sig_transdc_His_kin-like_C"/>
</dbReference>
<name>A0A1M5PWH8_9BRAD</name>
<sequence>MKTPLRILLLEDDAHDAELIQEFLEADHFVCEITRTQTRAEFVAALEDVEIDVILADYTLPSFDGLSALMLASSARPDLPFIFVSGTLGEEVAIEALKIGATDYVVKTRLSRLVPSVQRALREADERAERKTAAKVAAGREEASIRTPLRILLLEDDAHDAELIQELLETDHFVCETTRVQTRAEFLAALKNSGIDLILADYQLPSFDGLSALKLAQSERPDLPFIFVSGTLGEEVAIEALKIGATDYILKTRLARLVPSVQRALREARERAERRMAEEISRRSEKELLDVIEAIPIMAFTSLADGSNVWANRRWVEYTGLSEQNTSGSGWRSTLHPDDVDGHVTKWQEALASGEPFESEARHRSVNGEYRWFLVRAVPLRDENGKIRKWYGTLTDIEDRKGAEQEREGLRQLEAHLAYMSRVMTMGELAASLGHEIKQPIAAAAISAEACMRWLRRDTPDVTEASEAASATVAAVTRAGGIIDRVSSLYRRGRPERESVDLNEIAREMSLLLGDTANQNAVSIRTDLDPELPMTTADCVQLQQVLMNLMLNGIEAMRDTGGELTVASKGSEDGQLLISVSDAGTGLPVNESERIFEAFFTTKAQGTGMGLSISRRIIESHGGHLWAGRNTGRGAIFQFTLLPT</sequence>
<dbReference type="NCBIfam" id="TIGR00229">
    <property type="entry name" value="sensory_box"/>
    <property type="match status" value="1"/>
</dbReference>
<dbReference type="InterPro" id="IPR036890">
    <property type="entry name" value="HATPase_C_sf"/>
</dbReference>
<dbReference type="InterPro" id="IPR003661">
    <property type="entry name" value="HisK_dim/P_dom"/>
</dbReference>
<dbReference type="CDD" id="cd00130">
    <property type="entry name" value="PAS"/>
    <property type="match status" value="1"/>
</dbReference>
<organism evidence="11 12">
    <name type="scientific">Bradyrhizobium erythrophlei</name>
    <dbReference type="NCBI Taxonomy" id="1437360"/>
    <lineage>
        <taxon>Bacteria</taxon>
        <taxon>Pseudomonadati</taxon>
        <taxon>Pseudomonadota</taxon>
        <taxon>Alphaproteobacteria</taxon>
        <taxon>Hyphomicrobiales</taxon>
        <taxon>Nitrobacteraceae</taxon>
        <taxon>Bradyrhizobium</taxon>
    </lineage>
</organism>
<dbReference type="InterPro" id="IPR013655">
    <property type="entry name" value="PAS_fold_3"/>
</dbReference>
<feature type="domain" description="Response regulatory" evidence="8">
    <location>
        <begin position="150"/>
        <end position="266"/>
    </location>
</feature>
<dbReference type="Gene3D" id="1.10.287.130">
    <property type="match status" value="1"/>
</dbReference>
<feature type="domain" description="PAS" evidence="9">
    <location>
        <begin position="284"/>
        <end position="354"/>
    </location>
</feature>
<keyword evidence="3 6" id="KW-0597">Phosphoprotein</keyword>
<dbReference type="SMART" id="SM00387">
    <property type="entry name" value="HATPase_c"/>
    <property type="match status" value="1"/>
</dbReference>
<dbReference type="Gene3D" id="3.30.565.10">
    <property type="entry name" value="Histidine kinase-like ATPase, C-terminal domain"/>
    <property type="match status" value="1"/>
</dbReference>
<dbReference type="PANTHER" id="PTHR43304">
    <property type="entry name" value="PHYTOCHROME-LIKE PROTEIN CPH1"/>
    <property type="match status" value="1"/>
</dbReference>
<feature type="modified residue" description="4-aspartylphosphate" evidence="6">
    <location>
        <position position="201"/>
    </location>
</feature>
<dbReference type="GO" id="GO:0000155">
    <property type="term" value="F:phosphorelay sensor kinase activity"/>
    <property type="evidence" value="ECO:0007669"/>
    <property type="project" value="InterPro"/>
</dbReference>
<dbReference type="AlphaFoldDB" id="A0A1M5PWH8"/>
<dbReference type="SUPFAM" id="SSF55785">
    <property type="entry name" value="PYP-like sensor domain (PAS domain)"/>
    <property type="match status" value="1"/>
</dbReference>
<feature type="modified residue" description="4-aspartylphosphate" evidence="6">
    <location>
        <position position="57"/>
    </location>
</feature>
<evidence type="ECO:0000259" key="8">
    <source>
        <dbReference type="PROSITE" id="PS50110"/>
    </source>
</evidence>
<feature type="domain" description="PAC" evidence="10">
    <location>
        <begin position="357"/>
        <end position="409"/>
    </location>
</feature>
<protein>
    <recommendedName>
        <fullName evidence="2">histidine kinase</fullName>
        <ecNumber evidence="2">2.7.13.3</ecNumber>
    </recommendedName>
</protein>
<dbReference type="InterPro" id="IPR005467">
    <property type="entry name" value="His_kinase_dom"/>
</dbReference>
<dbReference type="PROSITE" id="PS50112">
    <property type="entry name" value="PAS"/>
    <property type="match status" value="1"/>
</dbReference>
<evidence type="ECO:0000256" key="5">
    <source>
        <dbReference type="ARBA" id="ARBA00022777"/>
    </source>
</evidence>
<evidence type="ECO:0000259" key="7">
    <source>
        <dbReference type="PROSITE" id="PS50109"/>
    </source>
</evidence>
<dbReference type="InterPro" id="IPR011006">
    <property type="entry name" value="CheY-like_superfamily"/>
</dbReference>
<dbReference type="PROSITE" id="PS50113">
    <property type="entry name" value="PAC"/>
    <property type="match status" value="1"/>
</dbReference>
<evidence type="ECO:0000313" key="11">
    <source>
        <dbReference type="EMBL" id="SHH05603.1"/>
    </source>
</evidence>
<dbReference type="Gene3D" id="3.30.450.20">
    <property type="entry name" value="PAS domain"/>
    <property type="match status" value="1"/>
</dbReference>
<proteinExistence type="predicted"/>
<dbReference type="InterPro" id="IPR035965">
    <property type="entry name" value="PAS-like_dom_sf"/>
</dbReference>
<dbReference type="InterPro" id="IPR000014">
    <property type="entry name" value="PAS"/>
</dbReference>
<dbReference type="FunFam" id="3.30.450.20:FF:000099">
    <property type="entry name" value="Sensory box sensor histidine kinase"/>
    <property type="match status" value="1"/>
</dbReference>
<dbReference type="PANTHER" id="PTHR43304:SF1">
    <property type="entry name" value="PAC DOMAIN-CONTAINING PROTEIN"/>
    <property type="match status" value="1"/>
</dbReference>
<dbReference type="PRINTS" id="PR00344">
    <property type="entry name" value="BCTRLSENSOR"/>
</dbReference>
<reference evidence="11 12" key="1">
    <citation type="submission" date="2016-11" db="EMBL/GenBank/DDBJ databases">
        <authorList>
            <person name="Jaros S."/>
            <person name="Januszkiewicz K."/>
            <person name="Wedrychowicz H."/>
        </authorList>
    </citation>
    <scope>NUCLEOTIDE SEQUENCE [LARGE SCALE GENOMIC DNA]</scope>
    <source>
        <strain evidence="11 12">GAS242</strain>
    </source>
</reference>
<evidence type="ECO:0000259" key="10">
    <source>
        <dbReference type="PROSITE" id="PS50113"/>
    </source>
</evidence>
<dbReference type="SMART" id="SM00388">
    <property type="entry name" value="HisKA"/>
    <property type="match status" value="1"/>
</dbReference>
<dbReference type="OrthoDB" id="9789238at2"/>
<dbReference type="Pfam" id="PF02518">
    <property type="entry name" value="HATPase_c"/>
    <property type="match status" value="1"/>
</dbReference>
<keyword evidence="4" id="KW-0808">Transferase</keyword>
<keyword evidence="5 11" id="KW-0418">Kinase</keyword>
<evidence type="ECO:0000313" key="12">
    <source>
        <dbReference type="Proteomes" id="UP000190675"/>
    </source>
</evidence>
<dbReference type="InterPro" id="IPR000700">
    <property type="entry name" value="PAS-assoc_C"/>
</dbReference>
<dbReference type="PROSITE" id="PS50110">
    <property type="entry name" value="RESPONSE_REGULATORY"/>
    <property type="match status" value="2"/>
</dbReference>
<dbReference type="InterPro" id="IPR003594">
    <property type="entry name" value="HATPase_dom"/>
</dbReference>
<dbReference type="Pfam" id="PF08447">
    <property type="entry name" value="PAS_3"/>
    <property type="match status" value="1"/>
</dbReference>
<dbReference type="PROSITE" id="PS50109">
    <property type="entry name" value="HIS_KIN"/>
    <property type="match status" value="1"/>
</dbReference>
<dbReference type="EMBL" id="LT670818">
    <property type="protein sequence ID" value="SHH05603.1"/>
    <property type="molecule type" value="Genomic_DNA"/>
</dbReference>
<comment type="catalytic activity">
    <reaction evidence="1">
        <text>ATP + protein L-histidine = ADP + protein N-phospho-L-histidine.</text>
        <dbReference type="EC" id="2.7.13.3"/>
    </reaction>
</comment>
<dbReference type="InterPro" id="IPR001789">
    <property type="entry name" value="Sig_transdc_resp-reg_receiver"/>
</dbReference>
<dbReference type="CDD" id="cd00156">
    <property type="entry name" value="REC"/>
    <property type="match status" value="2"/>
</dbReference>
<dbReference type="SUPFAM" id="SSF47384">
    <property type="entry name" value="Homodimeric domain of signal transducing histidine kinase"/>
    <property type="match status" value="1"/>
</dbReference>
<dbReference type="InterPro" id="IPR001610">
    <property type="entry name" value="PAC"/>
</dbReference>
<dbReference type="SMART" id="SM00091">
    <property type="entry name" value="PAS"/>
    <property type="match status" value="1"/>
</dbReference>
<evidence type="ECO:0000259" key="9">
    <source>
        <dbReference type="PROSITE" id="PS50112"/>
    </source>
</evidence>
<dbReference type="SUPFAM" id="SSF55874">
    <property type="entry name" value="ATPase domain of HSP90 chaperone/DNA topoisomerase II/histidine kinase"/>
    <property type="match status" value="1"/>
</dbReference>
<evidence type="ECO:0000256" key="1">
    <source>
        <dbReference type="ARBA" id="ARBA00000085"/>
    </source>
</evidence>
<feature type="domain" description="Response regulatory" evidence="8">
    <location>
        <begin position="6"/>
        <end position="122"/>
    </location>
</feature>
<feature type="domain" description="Histidine kinase" evidence="7">
    <location>
        <begin position="432"/>
        <end position="644"/>
    </location>
</feature>
<gene>
    <name evidence="11" type="ORF">SAMN05444169_5491</name>
</gene>
<dbReference type="Gene3D" id="3.40.50.2300">
    <property type="match status" value="2"/>
</dbReference>
<evidence type="ECO:0000256" key="6">
    <source>
        <dbReference type="PROSITE-ProRule" id="PRU00169"/>
    </source>
</evidence>
<dbReference type="Pfam" id="PF00072">
    <property type="entry name" value="Response_reg"/>
    <property type="match status" value="2"/>
</dbReference>